<feature type="transmembrane region" description="Helical" evidence="1">
    <location>
        <begin position="20"/>
        <end position="37"/>
    </location>
</feature>
<proteinExistence type="predicted"/>
<keyword evidence="1" id="KW-1133">Transmembrane helix</keyword>
<keyword evidence="4" id="KW-1185">Reference proteome</keyword>
<dbReference type="EMBL" id="BIFS01000001">
    <property type="protein sequence ID" value="GCE17895.1"/>
    <property type="molecule type" value="Genomic_DNA"/>
</dbReference>
<dbReference type="Pfam" id="PF09860">
    <property type="entry name" value="DUF2087"/>
    <property type="match status" value="1"/>
</dbReference>
<keyword evidence="1" id="KW-0472">Membrane</keyword>
<sequence length="76" mass="8999">MNPFVVPCCNTSLSKVPKDVYVLFFLHYVYYIYKVVFRTAMYKLANQIKNGVHYSKKQVNDILKHYHPDQTHTDVS</sequence>
<keyword evidence="1" id="KW-0812">Transmembrane</keyword>
<dbReference type="Proteomes" id="UP000287188">
    <property type="component" value="Unassembled WGS sequence"/>
</dbReference>
<evidence type="ECO:0000259" key="2">
    <source>
        <dbReference type="Pfam" id="PF09860"/>
    </source>
</evidence>
<protein>
    <recommendedName>
        <fullName evidence="2">DUF2087 domain-containing protein</fullName>
    </recommendedName>
</protein>
<evidence type="ECO:0000256" key="1">
    <source>
        <dbReference type="SAM" id="Phobius"/>
    </source>
</evidence>
<feature type="domain" description="DUF2087" evidence="2">
    <location>
        <begin position="40"/>
        <end position="69"/>
    </location>
</feature>
<evidence type="ECO:0000313" key="3">
    <source>
        <dbReference type="EMBL" id="GCE17895.1"/>
    </source>
</evidence>
<organism evidence="3 4">
    <name type="scientific">Dictyobacter kobayashii</name>
    <dbReference type="NCBI Taxonomy" id="2014872"/>
    <lineage>
        <taxon>Bacteria</taxon>
        <taxon>Bacillati</taxon>
        <taxon>Chloroflexota</taxon>
        <taxon>Ktedonobacteria</taxon>
        <taxon>Ktedonobacterales</taxon>
        <taxon>Dictyobacteraceae</taxon>
        <taxon>Dictyobacter</taxon>
    </lineage>
</organism>
<dbReference type="AlphaFoldDB" id="A0A402AFN8"/>
<comment type="caution">
    <text evidence="3">The sequence shown here is derived from an EMBL/GenBank/DDBJ whole genome shotgun (WGS) entry which is preliminary data.</text>
</comment>
<gene>
    <name evidence="3" type="ORF">KDK_16950</name>
</gene>
<dbReference type="InterPro" id="IPR018656">
    <property type="entry name" value="DUF2087"/>
</dbReference>
<reference evidence="4" key="1">
    <citation type="submission" date="2018-12" db="EMBL/GenBank/DDBJ databases">
        <title>Tengunoibacter tsumagoiensis gen. nov., sp. nov., Dictyobacter kobayashii sp. nov., D. alpinus sp. nov., and D. joshuensis sp. nov. and description of Dictyobacteraceae fam. nov. within the order Ktedonobacterales isolated from Tengu-no-mugimeshi.</title>
        <authorList>
            <person name="Wang C.M."/>
            <person name="Zheng Y."/>
            <person name="Sakai Y."/>
            <person name="Toyoda A."/>
            <person name="Minakuchi Y."/>
            <person name="Abe K."/>
            <person name="Yokota A."/>
            <person name="Yabe S."/>
        </authorList>
    </citation>
    <scope>NUCLEOTIDE SEQUENCE [LARGE SCALE GENOMIC DNA]</scope>
    <source>
        <strain evidence="4">Uno11</strain>
    </source>
</reference>
<accession>A0A402AFN8</accession>
<evidence type="ECO:0000313" key="4">
    <source>
        <dbReference type="Proteomes" id="UP000287188"/>
    </source>
</evidence>
<name>A0A402AFN8_9CHLR</name>